<dbReference type="AlphaFoldDB" id="A0A4C1Y898"/>
<keyword evidence="3" id="KW-1185">Reference proteome</keyword>
<evidence type="ECO:0000256" key="1">
    <source>
        <dbReference type="SAM" id="MobiDB-lite"/>
    </source>
</evidence>
<evidence type="ECO:0000313" key="2">
    <source>
        <dbReference type="EMBL" id="GBP71710.1"/>
    </source>
</evidence>
<protein>
    <submittedName>
        <fullName evidence="2">Uncharacterized protein</fullName>
    </submittedName>
</protein>
<reference evidence="2 3" key="1">
    <citation type="journal article" date="2019" name="Commun. Biol.">
        <title>The bagworm genome reveals a unique fibroin gene that provides high tensile strength.</title>
        <authorList>
            <person name="Kono N."/>
            <person name="Nakamura H."/>
            <person name="Ohtoshi R."/>
            <person name="Tomita M."/>
            <person name="Numata K."/>
            <person name="Arakawa K."/>
        </authorList>
    </citation>
    <scope>NUCLEOTIDE SEQUENCE [LARGE SCALE GENOMIC DNA]</scope>
</reference>
<comment type="caution">
    <text evidence="2">The sequence shown here is derived from an EMBL/GenBank/DDBJ whole genome shotgun (WGS) entry which is preliminary data.</text>
</comment>
<evidence type="ECO:0000313" key="3">
    <source>
        <dbReference type="Proteomes" id="UP000299102"/>
    </source>
</evidence>
<accession>A0A4C1Y898</accession>
<dbReference type="EMBL" id="BGZK01001118">
    <property type="protein sequence ID" value="GBP71710.1"/>
    <property type="molecule type" value="Genomic_DNA"/>
</dbReference>
<feature type="region of interest" description="Disordered" evidence="1">
    <location>
        <begin position="1"/>
        <end position="26"/>
    </location>
</feature>
<name>A0A4C1Y898_EUMVA</name>
<dbReference type="Proteomes" id="UP000299102">
    <property type="component" value="Unassembled WGS sequence"/>
</dbReference>
<proteinExistence type="predicted"/>
<sequence>MVGNRPRPALDRRGRLKAPDSTLNTSGLSNEFSTQIKLNQLLISRNASSAAFKADDLDCFKKTLQFKIATAYQLSECAAITESTI</sequence>
<organism evidence="2 3">
    <name type="scientific">Eumeta variegata</name>
    <name type="common">Bagworm moth</name>
    <name type="synonym">Eumeta japonica</name>
    <dbReference type="NCBI Taxonomy" id="151549"/>
    <lineage>
        <taxon>Eukaryota</taxon>
        <taxon>Metazoa</taxon>
        <taxon>Ecdysozoa</taxon>
        <taxon>Arthropoda</taxon>
        <taxon>Hexapoda</taxon>
        <taxon>Insecta</taxon>
        <taxon>Pterygota</taxon>
        <taxon>Neoptera</taxon>
        <taxon>Endopterygota</taxon>
        <taxon>Lepidoptera</taxon>
        <taxon>Glossata</taxon>
        <taxon>Ditrysia</taxon>
        <taxon>Tineoidea</taxon>
        <taxon>Psychidae</taxon>
        <taxon>Oiketicinae</taxon>
        <taxon>Eumeta</taxon>
    </lineage>
</organism>
<gene>
    <name evidence="2" type="ORF">EVAR_33123_1</name>
</gene>